<sequence>MRVTLKAITRFDAEIETVATTPLPDYALFRALAAAAPNLAPRLLVAFGEQRERYRCWQTRTPYDESIYLKALLPDGSVRVCYPVNERRRAFSG</sequence>
<reference evidence="1 2" key="1">
    <citation type="submission" date="2020-10" db="EMBL/GenBank/DDBJ databases">
        <title>Connecting structure to function with the recovery of over 1000 high-quality activated sludge metagenome-assembled genomes encoding full-length rRNA genes using long-read sequencing.</title>
        <authorList>
            <person name="Singleton C.M."/>
            <person name="Petriglieri F."/>
            <person name="Kristensen J.M."/>
            <person name="Kirkegaard R.H."/>
            <person name="Michaelsen T.Y."/>
            <person name="Andersen M.H."/>
            <person name="Karst S.M."/>
            <person name="Dueholm M.S."/>
            <person name="Nielsen P.H."/>
            <person name="Albertsen M."/>
        </authorList>
    </citation>
    <scope>NUCLEOTIDE SEQUENCE [LARGE SCALE GENOMIC DNA]</scope>
    <source>
        <strain evidence="1">EsbW_18-Q3-R4-48_BATAC.285</strain>
    </source>
</reference>
<proteinExistence type="predicted"/>
<dbReference type="Proteomes" id="UP000697998">
    <property type="component" value="Unassembled WGS sequence"/>
</dbReference>
<evidence type="ECO:0000313" key="1">
    <source>
        <dbReference type="EMBL" id="MBK7674650.1"/>
    </source>
</evidence>
<dbReference type="AlphaFoldDB" id="A0A935PWI2"/>
<dbReference type="EMBL" id="JADJMH010000005">
    <property type="protein sequence ID" value="MBK7674650.1"/>
    <property type="molecule type" value="Genomic_DNA"/>
</dbReference>
<comment type="caution">
    <text evidence="1">The sequence shown here is derived from an EMBL/GenBank/DDBJ whole genome shotgun (WGS) entry which is preliminary data.</text>
</comment>
<protein>
    <submittedName>
        <fullName evidence="1">Uncharacterized protein</fullName>
    </submittedName>
</protein>
<evidence type="ECO:0000313" key="2">
    <source>
        <dbReference type="Proteomes" id="UP000697998"/>
    </source>
</evidence>
<accession>A0A935PWI2</accession>
<gene>
    <name evidence="1" type="ORF">IPJ27_07680</name>
</gene>
<organism evidence="1 2">
    <name type="scientific">Candidatus Accumulibacter proximus</name>
    <dbReference type="NCBI Taxonomy" id="2954385"/>
    <lineage>
        <taxon>Bacteria</taxon>
        <taxon>Pseudomonadati</taxon>
        <taxon>Pseudomonadota</taxon>
        <taxon>Betaproteobacteria</taxon>
        <taxon>Candidatus Accumulibacter</taxon>
    </lineage>
</organism>
<name>A0A935PWI2_9PROT</name>